<feature type="compositionally biased region" description="Polar residues" evidence="1">
    <location>
        <begin position="77"/>
        <end position="86"/>
    </location>
</feature>
<name>A0A9Q8T6I0_9PEZI</name>
<gene>
    <name evidence="2" type="ORF">CLUP02_15426</name>
</gene>
<dbReference type="KEGG" id="clup:CLUP02_15426"/>
<protein>
    <submittedName>
        <fullName evidence="2">Uncharacterized protein</fullName>
    </submittedName>
</protein>
<evidence type="ECO:0000313" key="2">
    <source>
        <dbReference type="EMBL" id="UQC89895.1"/>
    </source>
</evidence>
<sequence>MMLVEFCVIWFHDRSRVHIYIDHPAQSANCPHPFPACILLLSLLPIVCKTHGEVRRGKSRRGRLWELLHPPLIQHQRTPRWQQNVQEKGGGGGLFKGS</sequence>
<proteinExistence type="predicted"/>
<dbReference type="Proteomes" id="UP000830671">
    <property type="component" value="Chromosome 8"/>
</dbReference>
<keyword evidence="3" id="KW-1185">Reference proteome</keyword>
<feature type="region of interest" description="Disordered" evidence="1">
    <location>
        <begin position="77"/>
        <end position="98"/>
    </location>
</feature>
<organism evidence="2 3">
    <name type="scientific">Colletotrichum lupini</name>
    <dbReference type="NCBI Taxonomy" id="145971"/>
    <lineage>
        <taxon>Eukaryota</taxon>
        <taxon>Fungi</taxon>
        <taxon>Dikarya</taxon>
        <taxon>Ascomycota</taxon>
        <taxon>Pezizomycotina</taxon>
        <taxon>Sordariomycetes</taxon>
        <taxon>Hypocreomycetidae</taxon>
        <taxon>Glomerellales</taxon>
        <taxon>Glomerellaceae</taxon>
        <taxon>Colletotrichum</taxon>
        <taxon>Colletotrichum acutatum species complex</taxon>
    </lineage>
</organism>
<reference evidence="2" key="1">
    <citation type="journal article" date="2021" name="Mol. Plant Microbe Interact.">
        <title>Complete Genome Sequence of the Plant-Pathogenic Fungus Colletotrichum lupini.</title>
        <authorList>
            <person name="Baroncelli R."/>
            <person name="Pensec F."/>
            <person name="Da Lio D."/>
            <person name="Boufleur T."/>
            <person name="Vicente I."/>
            <person name="Sarrocco S."/>
            <person name="Picot A."/>
            <person name="Baraldi E."/>
            <person name="Sukno S."/>
            <person name="Thon M."/>
            <person name="Le Floch G."/>
        </authorList>
    </citation>
    <scope>NUCLEOTIDE SEQUENCE</scope>
    <source>
        <strain evidence="2">IMI 504893</strain>
    </source>
</reference>
<feature type="compositionally biased region" description="Gly residues" evidence="1">
    <location>
        <begin position="88"/>
        <end position="98"/>
    </location>
</feature>
<dbReference type="RefSeq" id="XP_049151496.1">
    <property type="nucleotide sequence ID" value="XM_049294350.1"/>
</dbReference>
<accession>A0A9Q8T6I0</accession>
<dbReference type="GeneID" id="73349360"/>
<evidence type="ECO:0000256" key="1">
    <source>
        <dbReference type="SAM" id="MobiDB-lite"/>
    </source>
</evidence>
<evidence type="ECO:0000313" key="3">
    <source>
        <dbReference type="Proteomes" id="UP000830671"/>
    </source>
</evidence>
<dbReference type="AlphaFoldDB" id="A0A9Q8T6I0"/>
<dbReference type="EMBL" id="CP019480">
    <property type="protein sequence ID" value="UQC89895.1"/>
    <property type="molecule type" value="Genomic_DNA"/>
</dbReference>